<evidence type="ECO:0000256" key="4">
    <source>
        <dbReference type="ARBA" id="ARBA00023136"/>
    </source>
</evidence>
<evidence type="ECO:0000259" key="6">
    <source>
        <dbReference type="Pfam" id="PF07291"/>
    </source>
</evidence>
<proteinExistence type="predicted"/>
<keyword evidence="8" id="KW-1185">Reference proteome</keyword>
<protein>
    <recommendedName>
        <fullName evidence="6">Methylamine utilisation protein MauE domain-containing protein</fullName>
    </recommendedName>
</protein>
<gene>
    <name evidence="7" type="ORF">Ssi02_73350</name>
</gene>
<evidence type="ECO:0000313" key="8">
    <source>
        <dbReference type="Proteomes" id="UP000606172"/>
    </source>
</evidence>
<dbReference type="RefSeq" id="WP_373870254.1">
    <property type="nucleotide sequence ID" value="NZ_BOOW01000054.1"/>
</dbReference>
<evidence type="ECO:0000256" key="2">
    <source>
        <dbReference type="ARBA" id="ARBA00022692"/>
    </source>
</evidence>
<sequence length="194" mass="20128">MRWVVFAQTAVGVVLFVAGVSKVVSKQSVLPFLVALTVPRGVAEFAAKAVAPLEIACGVLLLAGLGSTPAYLAAALCTAFAVLLLLAYRFGVTESCSCFGSLDRSEFGIVVVFRGVALAVAALWSAALVTRAGPAESSLAWDRATAEAVTVGAAAAGVYVLGFMLLAEVVQFEGHRRRLRHQHAAKAETGGEHL</sequence>
<dbReference type="GO" id="GO:0030416">
    <property type="term" value="P:methylamine metabolic process"/>
    <property type="evidence" value="ECO:0007669"/>
    <property type="project" value="InterPro"/>
</dbReference>
<dbReference type="AlphaFoldDB" id="A0A919RRU0"/>
<evidence type="ECO:0000313" key="7">
    <source>
        <dbReference type="EMBL" id="GII97104.1"/>
    </source>
</evidence>
<name>A0A919RRU0_9ACTN</name>
<dbReference type="EMBL" id="BOOW01000054">
    <property type="protein sequence ID" value="GII97104.1"/>
    <property type="molecule type" value="Genomic_DNA"/>
</dbReference>
<feature type="domain" description="Methylamine utilisation protein MauE" evidence="6">
    <location>
        <begin position="6"/>
        <end position="124"/>
    </location>
</feature>
<reference evidence="7" key="1">
    <citation type="submission" date="2021-01" db="EMBL/GenBank/DDBJ databases">
        <title>Whole genome shotgun sequence of Sinosporangium siamense NBRC 109515.</title>
        <authorList>
            <person name="Komaki H."/>
            <person name="Tamura T."/>
        </authorList>
    </citation>
    <scope>NUCLEOTIDE SEQUENCE</scope>
    <source>
        <strain evidence="7">NBRC 109515</strain>
    </source>
</reference>
<feature type="transmembrane region" description="Helical" evidence="5">
    <location>
        <begin position="109"/>
        <end position="129"/>
    </location>
</feature>
<evidence type="ECO:0000256" key="3">
    <source>
        <dbReference type="ARBA" id="ARBA00022989"/>
    </source>
</evidence>
<dbReference type="Pfam" id="PF07291">
    <property type="entry name" value="MauE"/>
    <property type="match status" value="1"/>
</dbReference>
<feature type="transmembrane region" description="Helical" evidence="5">
    <location>
        <begin position="70"/>
        <end position="88"/>
    </location>
</feature>
<keyword evidence="4 5" id="KW-0472">Membrane</keyword>
<dbReference type="GO" id="GO:0016020">
    <property type="term" value="C:membrane"/>
    <property type="evidence" value="ECO:0007669"/>
    <property type="project" value="UniProtKB-SubCell"/>
</dbReference>
<organism evidence="7 8">
    <name type="scientific">Sinosporangium siamense</name>
    <dbReference type="NCBI Taxonomy" id="1367973"/>
    <lineage>
        <taxon>Bacteria</taxon>
        <taxon>Bacillati</taxon>
        <taxon>Actinomycetota</taxon>
        <taxon>Actinomycetes</taxon>
        <taxon>Streptosporangiales</taxon>
        <taxon>Streptosporangiaceae</taxon>
        <taxon>Sinosporangium</taxon>
    </lineage>
</organism>
<keyword evidence="3 5" id="KW-1133">Transmembrane helix</keyword>
<comment type="subcellular location">
    <subcellularLocation>
        <location evidence="1">Membrane</location>
        <topology evidence="1">Multi-pass membrane protein</topology>
    </subcellularLocation>
</comment>
<accession>A0A919RRU0</accession>
<comment type="caution">
    <text evidence="7">The sequence shown here is derived from an EMBL/GenBank/DDBJ whole genome shotgun (WGS) entry which is preliminary data.</text>
</comment>
<keyword evidence="2 5" id="KW-0812">Transmembrane</keyword>
<dbReference type="InterPro" id="IPR009908">
    <property type="entry name" value="Methylamine_util_MauE"/>
</dbReference>
<dbReference type="Proteomes" id="UP000606172">
    <property type="component" value="Unassembled WGS sequence"/>
</dbReference>
<evidence type="ECO:0000256" key="5">
    <source>
        <dbReference type="SAM" id="Phobius"/>
    </source>
</evidence>
<evidence type="ECO:0000256" key="1">
    <source>
        <dbReference type="ARBA" id="ARBA00004141"/>
    </source>
</evidence>
<feature type="transmembrane region" description="Helical" evidence="5">
    <location>
        <begin position="149"/>
        <end position="170"/>
    </location>
</feature>